<name>A0A084VBY9_ANOSI</name>
<keyword evidence="4" id="KW-1185">Reference proteome</keyword>
<dbReference type="AlphaFoldDB" id="A0A084VBY9"/>
<feature type="region of interest" description="Disordered" evidence="1">
    <location>
        <begin position="27"/>
        <end position="54"/>
    </location>
</feature>
<feature type="compositionally biased region" description="Polar residues" evidence="1">
    <location>
        <begin position="27"/>
        <end position="36"/>
    </location>
</feature>
<evidence type="ECO:0000313" key="2">
    <source>
        <dbReference type="EMBL" id="KFB35483.1"/>
    </source>
</evidence>
<evidence type="ECO:0000256" key="1">
    <source>
        <dbReference type="SAM" id="MobiDB-lite"/>
    </source>
</evidence>
<accession>A0A084VBY9</accession>
<reference evidence="2 4" key="1">
    <citation type="journal article" date="2014" name="BMC Genomics">
        <title>Genome sequence of Anopheles sinensis provides insight into genetics basis of mosquito competence for malaria parasites.</title>
        <authorList>
            <person name="Zhou D."/>
            <person name="Zhang D."/>
            <person name="Ding G."/>
            <person name="Shi L."/>
            <person name="Hou Q."/>
            <person name="Ye Y."/>
            <person name="Xu Y."/>
            <person name="Zhou H."/>
            <person name="Xiong C."/>
            <person name="Li S."/>
            <person name="Yu J."/>
            <person name="Hong S."/>
            <person name="Yu X."/>
            <person name="Zou P."/>
            <person name="Chen C."/>
            <person name="Chang X."/>
            <person name="Wang W."/>
            <person name="Lv Y."/>
            <person name="Sun Y."/>
            <person name="Ma L."/>
            <person name="Shen B."/>
            <person name="Zhu C."/>
        </authorList>
    </citation>
    <scope>NUCLEOTIDE SEQUENCE [LARGE SCALE GENOMIC DNA]</scope>
</reference>
<dbReference type="VEuPathDB" id="VectorBase:ASIC002253"/>
<dbReference type="EMBL" id="ATLV01009872">
    <property type="status" value="NOT_ANNOTATED_CDS"/>
    <property type="molecule type" value="Genomic_DNA"/>
</dbReference>
<proteinExistence type="predicted"/>
<dbReference type="Proteomes" id="UP000030765">
    <property type="component" value="Unassembled WGS sequence"/>
</dbReference>
<protein>
    <submittedName>
        <fullName evidence="2 3">WD40 repeat-like protein</fullName>
    </submittedName>
</protein>
<evidence type="ECO:0000313" key="4">
    <source>
        <dbReference type="Proteomes" id="UP000030765"/>
    </source>
</evidence>
<sequence>MGTVVAYKIDTDEGHHSVCRKSTTSAIEHTTNNPSLRRSEENVTHGMGQQQRPFGNRHKVQRFACAVRPTFNVAGPGSGDEFKKQ</sequence>
<organism evidence="2">
    <name type="scientific">Anopheles sinensis</name>
    <name type="common">Mosquito</name>
    <dbReference type="NCBI Taxonomy" id="74873"/>
    <lineage>
        <taxon>Eukaryota</taxon>
        <taxon>Metazoa</taxon>
        <taxon>Ecdysozoa</taxon>
        <taxon>Arthropoda</taxon>
        <taxon>Hexapoda</taxon>
        <taxon>Insecta</taxon>
        <taxon>Pterygota</taxon>
        <taxon>Neoptera</taxon>
        <taxon>Endopterygota</taxon>
        <taxon>Diptera</taxon>
        <taxon>Nematocera</taxon>
        <taxon>Culicoidea</taxon>
        <taxon>Culicidae</taxon>
        <taxon>Anophelinae</taxon>
        <taxon>Anopheles</taxon>
    </lineage>
</organism>
<dbReference type="EMBL" id="KE524552">
    <property type="protein sequence ID" value="KFB35483.1"/>
    <property type="molecule type" value="Genomic_DNA"/>
</dbReference>
<gene>
    <name evidence="2" type="ORF">ZHAS_00002253</name>
</gene>
<evidence type="ECO:0000313" key="3">
    <source>
        <dbReference type="EnsemblMetazoa" id="ASIC002253-PA"/>
    </source>
</evidence>
<dbReference type="EnsemblMetazoa" id="ASIC002253-RA">
    <property type="protein sequence ID" value="ASIC002253-PA"/>
    <property type="gene ID" value="ASIC002253"/>
</dbReference>
<reference evidence="3" key="2">
    <citation type="submission" date="2020-05" db="UniProtKB">
        <authorList>
            <consortium name="EnsemblMetazoa"/>
        </authorList>
    </citation>
    <scope>IDENTIFICATION</scope>
</reference>